<feature type="domain" description="Major facilitator superfamily (MFS) profile" evidence="8">
    <location>
        <begin position="99"/>
        <end position="629"/>
    </location>
</feature>
<dbReference type="EMBL" id="JH687917">
    <property type="protein sequence ID" value="EJD34854.1"/>
    <property type="molecule type" value="Genomic_DNA"/>
</dbReference>
<dbReference type="PANTHER" id="PTHR23511">
    <property type="entry name" value="SYNAPTIC VESICLE GLYCOPROTEIN 2"/>
    <property type="match status" value="1"/>
</dbReference>
<dbReference type="InterPro" id="IPR036259">
    <property type="entry name" value="MFS_trans_sf"/>
</dbReference>
<feature type="compositionally biased region" description="Acidic residues" evidence="6">
    <location>
        <begin position="60"/>
        <end position="70"/>
    </location>
</feature>
<feature type="transmembrane region" description="Helical" evidence="7">
    <location>
        <begin position="491"/>
        <end position="509"/>
    </location>
</feature>
<keyword evidence="3 7" id="KW-0812">Transmembrane</keyword>
<feature type="transmembrane region" description="Helical" evidence="7">
    <location>
        <begin position="542"/>
        <end position="561"/>
    </location>
</feature>
<name>J0WS28_AURST</name>
<feature type="transmembrane region" description="Helical" evidence="7">
    <location>
        <begin position="97"/>
        <end position="121"/>
    </location>
</feature>
<dbReference type="AlphaFoldDB" id="J0WS28"/>
<dbReference type="Pfam" id="PF00083">
    <property type="entry name" value="Sugar_tr"/>
    <property type="match status" value="1"/>
</dbReference>
<organism evidence="9 10">
    <name type="scientific">Auricularia subglabra (strain TFB-10046 / SS5)</name>
    <name type="common">White-rot fungus</name>
    <name type="synonym">Auricularia delicata (strain TFB10046)</name>
    <dbReference type="NCBI Taxonomy" id="717982"/>
    <lineage>
        <taxon>Eukaryota</taxon>
        <taxon>Fungi</taxon>
        <taxon>Dikarya</taxon>
        <taxon>Basidiomycota</taxon>
        <taxon>Agaricomycotina</taxon>
        <taxon>Agaricomycetes</taxon>
        <taxon>Auriculariales</taxon>
        <taxon>Auriculariaceae</taxon>
        <taxon>Auricularia</taxon>
    </lineage>
</organism>
<keyword evidence="4 7" id="KW-1133">Transmembrane helix</keyword>
<evidence type="ECO:0000256" key="6">
    <source>
        <dbReference type="SAM" id="MobiDB-lite"/>
    </source>
</evidence>
<dbReference type="OMA" id="WDVVIYS"/>
<dbReference type="Gene3D" id="1.20.1250.20">
    <property type="entry name" value="MFS general substrate transporter like domains"/>
    <property type="match status" value="1"/>
</dbReference>
<dbReference type="KEGG" id="adl:AURDEDRAFT_117558"/>
<comment type="subcellular location">
    <subcellularLocation>
        <location evidence="1">Membrane</location>
        <topology evidence="1">Multi-pass membrane protein</topology>
    </subcellularLocation>
</comment>
<evidence type="ECO:0000256" key="2">
    <source>
        <dbReference type="ARBA" id="ARBA00022448"/>
    </source>
</evidence>
<dbReference type="InterPro" id="IPR020846">
    <property type="entry name" value="MFS_dom"/>
</dbReference>
<evidence type="ECO:0000256" key="1">
    <source>
        <dbReference type="ARBA" id="ARBA00004141"/>
    </source>
</evidence>
<feature type="transmembrane region" description="Helical" evidence="7">
    <location>
        <begin position="133"/>
        <end position="153"/>
    </location>
</feature>
<dbReference type="OrthoDB" id="4139357at2759"/>
<dbReference type="Proteomes" id="UP000006514">
    <property type="component" value="Unassembled WGS sequence"/>
</dbReference>
<dbReference type="GO" id="GO:0022857">
    <property type="term" value="F:transmembrane transporter activity"/>
    <property type="evidence" value="ECO:0007669"/>
    <property type="project" value="InterPro"/>
</dbReference>
<reference evidence="10" key="1">
    <citation type="journal article" date="2012" name="Science">
        <title>The Paleozoic origin of enzymatic lignin decomposition reconstructed from 31 fungal genomes.</title>
        <authorList>
            <person name="Floudas D."/>
            <person name="Binder M."/>
            <person name="Riley R."/>
            <person name="Barry K."/>
            <person name="Blanchette R.A."/>
            <person name="Henrissat B."/>
            <person name="Martinez A.T."/>
            <person name="Otillar R."/>
            <person name="Spatafora J.W."/>
            <person name="Yadav J.S."/>
            <person name="Aerts A."/>
            <person name="Benoit I."/>
            <person name="Boyd A."/>
            <person name="Carlson A."/>
            <person name="Copeland A."/>
            <person name="Coutinho P.M."/>
            <person name="de Vries R.P."/>
            <person name="Ferreira P."/>
            <person name="Findley K."/>
            <person name="Foster B."/>
            <person name="Gaskell J."/>
            <person name="Glotzer D."/>
            <person name="Gorecki P."/>
            <person name="Heitman J."/>
            <person name="Hesse C."/>
            <person name="Hori C."/>
            <person name="Igarashi K."/>
            <person name="Jurgens J.A."/>
            <person name="Kallen N."/>
            <person name="Kersten P."/>
            <person name="Kohler A."/>
            <person name="Kuees U."/>
            <person name="Kumar T.K.A."/>
            <person name="Kuo A."/>
            <person name="LaButti K."/>
            <person name="Larrondo L.F."/>
            <person name="Lindquist E."/>
            <person name="Ling A."/>
            <person name="Lombard V."/>
            <person name="Lucas S."/>
            <person name="Lundell T."/>
            <person name="Martin R."/>
            <person name="McLaughlin D.J."/>
            <person name="Morgenstern I."/>
            <person name="Morin E."/>
            <person name="Murat C."/>
            <person name="Nagy L.G."/>
            <person name="Nolan M."/>
            <person name="Ohm R.A."/>
            <person name="Patyshakuliyeva A."/>
            <person name="Rokas A."/>
            <person name="Ruiz-Duenas F.J."/>
            <person name="Sabat G."/>
            <person name="Salamov A."/>
            <person name="Samejima M."/>
            <person name="Schmutz J."/>
            <person name="Slot J.C."/>
            <person name="St John F."/>
            <person name="Stenlid J."/>
            <person name="Sun H."/>
            <person name="Sun S."/>
            <person name="Syed K."/>
            <person name="Tsang A."/>
            <person name="Wiebenga A."/>
            <person name="Young D."/>
            <person name="Pisabarro A."/>
            <person name="Eastwood D.C."/>
            <person name="Martin F."/>
            <person name="Cullen D."/>
            <person name="Grigoriev I.V."/>
            <person name="Hibbett D.S."/>
        </authorList>
    </citation>
    <scope>NUCLEOTIDE SEQUENCE [LARGE SCALE GENOMIC DNA]</scope>
    <source>
        <strain evidence="10">TFB10046</strain>
    </source>
</reference>
<evidence type="ECO:0000259" key="8">
    <source>
        <dbReference type="PROSITE" id="PS50850"/>
    </source>
</evidence>
<feature type="transmembrane region" description="Helical" evidence="7">
    <location>
        <begin position="188"/>
        <end position="211"/>
    </location>
</feature>
<keyword evidence="2" id="KW-0813">Transport</keyword>
<evidence type="ECO:0000256" key="3">
    <source>
        <dbReference type="ARBA" id="ARBA00022692"/>
    </source>
</evidence>
<feature type="transmembrane region" description="Helical" evidence="7">
    <location>
        <begin position="582"/>
        <end position="599"/>
    </location>
</feature>
<feature type="region of interest" description="Disordered" evidence="6">
    <location>
        <begin position="58"/>
        <end position="79"/>
    </location>
</feature>
<feature type="transmembrane region" description="Helical" evidence="7">
    <location>
        <begin position="518"/>
        <end position="536"/>
    </location>
</feature>
<sequence length="644" mass="69390">MTPGTDDRDGKTGALLVRAAPPQNYDSVSSHCQSHNPPRRVGLGAWLDINGMTFGRAQDLDMDPDGDGEDAAAPGTLDARSPLDRTIDRIGMGNYQWALLTLCGMGWLADNMWLQAVAIILPRVQQHYQVSDHVIGVLSTCMFAGMMIGAIGWGTCSDFMGRTTAFNATLFFTAAFGLFAAFSWSFNILAFALFLLGSAVGGSMPTDGTLLLEQLPRAKHYMLTGMSVFFSVGAVLSCIVGILVIPPNSCPATGKCDIASQNLGWKYLLMALSAFTAFMFACRIVFFNLHESPRFLVATGRHEEALVSLRKISSFNGSTLQIGLADVSDVPAADAEPAPDHATTASSTPVSYDATGAQDQPMAMNGHTFHTPTPSDAAQHTVYFPEQAEDERPRHARSVSVVTTAPVRRRTPRWLRPMPRWVRRPALAALDKVGATLVPEWRATTLLVWAIWFLMSTGYTMVNVYMPKLLERSAPISARANPELQSSMADLMVYTLAGLPGPLVAAYLVELNMGRRGALALSTFMTVLFYGLFTFAHGRWGVWVSTFGSNVSASTMWAVLYGMTPEIFETEVRGTACGTASALSRIGGIIAPLLGGYLLVIDPAFTVYVSIVVLLAAGILVLFLRPPAAAAEGEGYQPVPVLAH</sequence>
<evidence type="ECO:0000256" key="7">
    <source>
        <dbReference type="SAM" id="Phobius"/>
    </source>
</evidence>
<feature type="transmembrane region" description="Helical" evidence="7">
    <location>
        <begin position="446"/>
        <end position="466"/>
    </location>
</feature>
<feature type="transmembrane region" description="Helical" evidence="7">
    <location>
        <begin position="265"/>
        <end position="286"/>
    </location>
</feature>
<evidence type="ECO:0000313" key="10">
    <source>
        <dbReference type="Proteomes" id="UP000006514"/>
    </source>
</evidence>
<feature type="transmembrane region" description="Helical" evidence="7">
    <location>
        <begin position="605"/>
        <end position="624"/>
    </location>
</feature>
<dbReference type="PANTHER" id="PTHR23511:SF5">
    <property type="entry name" value="MAJOR FACILITATOR-TYPE TRANSPORTER HXNZ-RELATED"/>
    <property type="match status" value="1"/>
</dbReference>
<feature type="transmembrane region" description="Helical" evidence="7">
    <location>
        <begin position="223"/>
        <end position="245"/>
    </location>
</feature>
<evidence type="ECO:0000256" key="4">
    <source>
        <dbReference type="ARBA" id="ARBA00022989"/>
    </source>
</evidence>
<dbReference type="GO" id="GO:0016020">
    <property type="term" value="C:membrane"/>
    <property type="evidence" value="ECO:0007669"/>
    <property type="project" value="UniProtKB-SubCell"/>
</dbReference>
<accession>J0WS28</accession>
<dbReference type="CDD" id="cd17316">
    <property type="entry name" value="MFS_SV2_like"/>
    <property type="match status" value="1"/>
</dbReference>
<dbReference type="PROSITE" id="PS50850">
    <property type="entry name" value="MFS"/>
    <property type="match status" value="1"/>
</dbReference>
<dbReference type="eggNOG" id="KOG0253">
    <property type="taxonomic scope" value="Eukaryota"/>
</dbReference>
<dbReference type="SUPFAM" id="SSF103473">
    <property type="entry name" value="MFS general substrate transporter"/>
    <property type="match status" value="1"/>
</dbReference>
<feature type="transmembrane region" description="Helical" evidence="7">
    <location>
        <begin position="165"/>
        <end position="182"/>
    </location>
</feature>
<dbReference type="InParanoid" id="J0WS28"/>
<evidence type="ECO:0000256" key="5">
    <source>
        <dbReference type="ARBA" id="ARBA00023136"/>
    </source>
</evidence>
<evidence type="ECO:0000313" key="9">
    <source>
        <dbReference type="EMBL" id="EJD34854.1"/>
    </source>
</evidence>
<dbReference type="Pfam" id="PF07690">
    <property type="entry name" value="MFS_1"/>
    <property type="match status" value="1"/>
</dbReference>
<keyword evidence="5 7" id="KW-0472">Membrane</keyword>
<dbReference type="InterPro" id="IPR011701">
    <property type="entry name" value="MFS"/>
</dbReference>
<keyword evidence="10" id="KW-1185">Reference proteome</keyword>
<gene>
    <name evidence="9" type="ORF">AURDEDRAFT_117558</name>
</gene>
<protein>
    <submittedName>
        <fullName evidence="9">MFS general substrate transporter</fullName>
    </submittedName>
</protein>
<proteinExistence type="predicted"/>
<dbReference type="InterPro" id="IPR005828">
    <property type="entry name" value="MFS_sugar_transport-like"/>
</dbReference>